<gene>
    <name evidence="17" type="ORF">MICPUN_57153</name>
</gene>
<dbReference type="PROSITE" id="PS01159">
    <property type="entry name" value="WW_DOMAIN_1"/>
    <property type="match status" value="2"/>
</dbReference>
<name>C1E291_MICCC</name>
<dbReference type="PROSITE" id="PS50020">
    <property type="entry name" value="WW_DOMAIN_2"/>
    <property type="match status" value="2"/>
</dbReference>
<protein>
    <recommendedName>
        <fullName evidence="3">Polyglutamine-binding protein 1</fullName>
    </recommendedName>
    <alternativeName>
        <fullName evidence="13">Polyglutamine tract-binding protein 1</fullName>
    </alternativeName>
</protein>
<keyword evidence="18" id="KW-1185">Reference proteome</keyword>
<dbReference type="SUPFAM" id="SSF51045">
    <property type="entry name" value="WW domain"/>
    <property type="match status" value="2"/>
</dbReference>
<dbReference type="InterPro" id="IPR001202">
    <property type="entry name" value="WW_dom"/>
</dbReference>
<sequence>MKRGPDDLADRYPIPVEIVHHPADCPKLPFPQKELPPLLKKRLLARGIKVGNEDANDSAKESSLPPGWKETIDAKYGKPYYYNTALGISSWTRPTEQAAEQSGKGEEDPLPPGWKSALDPQTGQTYYCNPFTSATSWERPVDAATVAKMKRCRGCGGFGRGLVHAHGFCLHCSRILNKPPPGQQALEVKPPPKQKPSVVVVAKGPGIYADSPGIGPSSISTRPIPKVANPIPSSRVQVAQRAARKAASGGIDPMDPASYSDAPVGGWGSGIDTNKKTKTGGGSRPLPSPGDVLRQNAEAIKSAQPTSREDQKDGLGEAD</sequence>
<evidence type="ECO:0000313" key="17">
    <source>
        <dbReference type="EMBL" id="ACO61875.1"/>
    </source>
</evidence>
<dbReference type="PANTHER" id="PTHR21737:SF3">
    <property type="entry name" value="POLYGLUTAMINE-BINDING PROTEIN 1"/>
    <property type="match status" value="1"/>
</dbReference>
<comment type="subcellular location">
    <subcellularLocation>
        <location evidence="2">Cytoplasmic granule</location>
    </subcellularLocation>
    <subcellularLocation>
        <location evidence="1">Nucleus speckle</location>
    </subcellularLocation>
</comment>
<dbReference type="eggNOG" id="KOG0152">
    <property type="taxonomic scope" value="Eukaryota"/>
</dbReference>
<evidence type="ECO:0000259" key="16">
    <source>
        <dbReference type="PROSITE" id="PS50020"/>
    </source>
</evidence>
<evidence type="ECO:0000256" key="10">
    <source>
        <dbReference type="ARBA" id="ARBA00023163"/>
    </source>
</evidence>
<dbReference type="Gene3D" id="3.40.30.10">
    <property type="entry name" value="Glutaredoxin"/>
    <property type="match status" value="1"/>
</dbReference>
<keyword evidence="7" id="KW-0677">Repeat</keyword>
<dbReference type="InParanoid" id="C1E291"/>
<dbReference type="FunCoup" id="C1E291">
    <property type="interactions" value="387"/>
</dbReference>
<keyword evidence="9" id="KW-0805">Transcription regulation</keyword>
<keyword evidence="12" id="KW-0539">Nucleus</keyword>
<evidence type="ECO:0000256" key="1">
    <source>
        <dbReference type="ARBA" id="ARBA00004324"/>
    </source>
</evidence>
<keyword evidence="11" id="KW-0508">mRNA splicing</keyword>
<evidence type="ECO:0000313" key="18">
    <source>
        <dbReference type="Proteomes" id="UP000002009"/>
    </source>
</evidence>
<reference evidence="17 18" key="1">
    <citation type="journal article" date="2009" name="Science">
        <title>Green evolution and dynamic adaptations revealed by genomes of the marine picoeukaryotes Micromonas.</title>
        <authorList>
            <person name="Worden A.Z."/>
            <person name="Lee J.H."/>
            <person name="Mock T."/>
            <person name="Rouze P."/>
            <person name="Simmons M.P."/>
            <person name="Aerts A.L."/>
            <person name="Allen A.E."/>
            <person name="Cuvelier M.L."/>
            <person name="Derelle E."/>
            <person name="Everett M.V."/>
            <person name="Foulon E."/>
            <person name="Grimwood J."/>
            <person name="Gundlach H."/>
            <person name="Henrissat B."/>
            <person name="Napoli C."/>
            <person name="McDonald S.M."/>
            <person name="Parker M.S."/>
            <person name="Rombauts S."/>
            <person name="Salamov A."/>
            <person name="Von Dassow P."/>
            <person name="Badger J.H."/>
            <person name="Coutinho P.M."/>
            <person name="Demir E."/>
            <person name="Dubchak I."/>
            <person name="Gentemann C."/>
            <person name="Eikrem W."/>
            <person name="Gready J.E."/>
            <person name="John U."/>
            <person name="Lanier W."/>
            <person name="Lindquist E.A."/>
            <person name="Lucas S."/>
            <person name="Mayer K.F."/>
            <person name="Moreau H."/>
            <person name="Not F."/>
            <person name="Otillar R."/>
            <person name="Panaud O."/>
            <person name="Pangilinan J."/>
            <person name="Paulsen I."/>
            <person name="Piegu B."/>
            <person name="Poliakov A."/>
            <person name="Robbens S."/>
            <person name="Schmutz J."/>
            <person name="Toulza E."/>
            <person name="Wyss T."/>
            <person name="Zelensky A."/>
            <person name="Zhou K."/>
            <person name="Armbrust E.V."/>
            <person name="Bhattacharya D."/>
            <person name="Goodenough U.W."/>
            <person name="Van de Peer Y."/>
            <person name="Grigoriev I.V."/>
        </authorList>
    </citation>
    <scope>NUCLEOTIDE SEQUENCE [LARGE SCALE GENOMIC DNA]</scope>
    <source>
        <strain evidence="18">RCC299 / NOUM17</strain>
    </source>
</reference>
<dbReference type="KEGG" id="mis:MICPUN_57153"/>
<evidence type="ECO:0000256" key="4">
    <source>
        <dbReference type="ARBA" id="ARBA00022553"/>
    </source>
</evidence>
<dbReference type="OrthoDB" id="568098at2759"/>
<keyword evidence="10" id="KW-0804">Transcription</keyword>
<dbReference type="AlphaFoldDB" id="C1E291"/>
<dbReference type="RefSeq" id="XP_002500617.1">
    <property type="nucleotide sequence ID" value="XM_002500571.1"/>
</dbReference>
<evidence type="ECO:0000256" key="15">
    <source>
        <dbReference type="SAM" id="MobiDB-lite"/>
    </source>
</evidence>
<feature type="compositionally biased region" description="Basic and acidic residues" evidence="15">
    <location>
        <begin position="307"/>
        <end position="319"/>
    </location>
</feature>
<accession>C1E291</accession>
<dbReference type="GO" id="GO:0045087">
    <property type="term" value="P:innate immune response"/>
    <property type="evidence" value="ECO:0007669"/>
    <property type="project" value="UniProtKB-KW"/>
</dbReference>
<keyword evidence="6" id="KW-0507">mRNA processing</keyword>
<dbReference type="PANTHER" id="PTHR21737">
    <property type="entry name" value="POLYGLUTAMINE BINDING PROTEIN 1/MARVEL MEMBRANE-ASSOCIATING DOMAIN CONTAINING 3"/>
    <property type="match status" value="1"/>
</dbReference>
<dbReference type="GO" id="GO:0000380">
    <property type="term" value="P:alternative mRNA splicing, via spliceosome"/>
    <property type="evidence" value="ECO:0007669"/>
    <property type="project" value="TreeGrafter"/>
</dbReference>
<feature type="domain" description="WW" evidence="16">
    <location>
        <begin position="62"/>
        <end position="96"/>
    </location>
</feature>
<dbReference type="InterPro" id="IPR036020">
    <property type="entry name" value="WW_dom_sf"/>
</dbReference>
<keyword evidence="5" id="KW-0399">Innate immunity</keyword>
<dbReference type="Gene3D" id="2.20.70.10">
    <property type="match status" value="2"/>
</dbReference>
<dbReference type="GO" id="GO:0016607">
    <property type="term" value="C:nuclear speck"/>
    <property type="evidence" value="ECO:0007669"/>
    <property type="project" value="UniProtKB-SubCell"/>
</dbReference>
<dbReference type="Pfam" id="PF00397">
    <property type="entry name" value="WW"/>
    <property type="match status" value="2"/>
</dbReference>
<evidence type="ECO:0000256" key="3">
    <source>
        <dbReference type="ARBA" id="ARBA00021117"/>
    </source>
</evidence>
<feature type="region of interest" description="Disordered" evidence="15">
    <location>
        <begin position="92"/>
        <end position="116"/>
    </location>
</feature>
<dbReference type="Proteomes" id="UP000002009">
    <property type="component" value="Chromosome 3"/>
</dbReference>
<dbReference type="GO" id="GO:0043021">
    <property type="term" value="F:ribonucleoprotein complex binding"/>
    <property type="evidence" value="ECO:0007669"/>
    <property type="project" value="TreeGrafter"/>
</dbReference>
<feature type="region of interest" description="Disordered" evidence="15">
    <location>
        <begin position="210"/>
        <end position="319"/>
    </location>
</feature>
<dbReference type="GO" id="GO:0005737">
    <property type="term" value="C:cytoplasm"/>
    <property type="evidence" value="ECO:0007669"/>
    <property type="project" value="TreeGrafter"/>
</dbReference>
<dbReference type="SMART" id="SM00456">
    <property type="entry name" value="WW"/>
    <property type="match status" value="2"/>
</dbReference>
<keyword evidence="4" id="KW-0597">Phosphoprotein</keyword>
<feature type="compositionally biased region" description="Low complexity" evidence="15">
    <location>
        <begin position="233"/>
        <end position="248"/>
    </location>
</feature>
<evidence type="ECO:0000256" key="7">
    <source>
        <dbReference type="ARBA" id="ARBA00022737"/>
    </source>
</evidence>
<dbReference type="OMA" id="NWKPPMG"/>
<dbReference type="CDD" id="cd00201">
    <property type="entry name" value="WW"/>
    <property type="match status" value="2"/>
</dbReference>
<dbReference type="STRING" id="296587.C1E291"/>
<evidence type="ECO:0000256" key="8">
    <source>
        <dbReference type="ARBA" id="ARBA00022859"/>
    </source>
</evidence>
<evidence type="ECO:0000256" key="11">
    <source>
        <dbReference type="ARBA" id="ARBA00023187"/>
    </source>
</evidence>
<dbReference type="eggNOG" id="KOG3427">
    <property type="taxonomic scope" value="Eukaryota"/>
</dbReference>
<evidence type="ECO:0000256" key="9">
    <source>
        <dbReference type="ARBA" id="ARBA00023015"/>
    </source>
</evidence>
<evidence type="ECO:0000256" key="13">
    <source>
        <dbReference type="ARBA" id="ARBA00042167"/>
    </source>
</evidence>
<organism evidence="17 18">
    <name type="scientific">Micromonas commoda (strain RCC299 / NOUM17 / CCMP2709)</name>
    <name type="common">Picoplanktonic green alga</name>
    <dbReference type="NCBI Taxonomy" id="296587"/>
    <lineage>
        <taxon>Eukaryota</taxon>
        <taxon>Viridiplantae</taxon>
        <taxon>Chlorophyta</taxon>
        <taxon>Mamiellophyceae</taxon>
        <taxon>Mamiellales</taxon>
        <taxon>Mamiellaceae</taxon>
        <taxon>Micromonas</taxon>
    </lineage>
</organism>
<evidence type="ECO:0000256" key="14">
    <source>
        <dbReference type="ARBA" id="ARBA00046362"/>
    </source>
</evidence>
<dbReference type="EMBL" id="CP001324">
    <property type="protein sequence ID" value="ACO61875.1"/>
    <property type="molecule type" value="Genomic_DNA"/>
</dbReference>
<comment type="subunit">
    <text evidence="14">Interacts with POU3F2/Brn-2, ATXN1, TXNL4A, HTT and AR. Interaction with ATXN1 correlates positively with the length of the polyglutamine tract. Interacts with RNA polymerase II large subunit in a phosphorylation-dependent manner. Forms a ternary complex with ATXN1 mutant and phosphorylated RNA polymerase II. Interacts (via C-terminus) with TXNL4A and CD2BP2. Interacts (via WW domain) with ATN1 and SF3B1, and may interact with additional splice factors. Interacts (via WW domain) with WBP11; Leading to reduce interaction between PQBP1 and TXNL4A. Interacts with CAPRIN1. Interacts with DDX1. Interacts with SFPQ. Interacts with KHSRP.</text>
</comment>
<dbReference type="GeneID" id="8242233"/>
<keyword evidence="8" id="KW-0391">Immunity</keyword>
<evidence type="ECO:0000256" key="2">
    <source>
        <dbReference type="ARBA" id="ARBA00004463"/>
    </source>
</evidence>
<feature type="domain" description="WW" evidence="16">
    <location>
        <begin position="108"/>
        <end position="142"/>
    </location>
</feature>
<evidence type="ECO:0000256" key="6">
    <source>
        <dbReference type="ARBA" id="ARBA00022664"/>
    </source>
</evidence>
<proteinExistence type="predicted"/>
<evidence type="ECO:0000256" key="12">
    <source>
        <dbReference type="ARBA" id="ARBA00023242"/>
    </source>
</evidence>
<evidence type="ECO:0000256" key="5">
    <source>
        <dbReference type="ARBA" id="ARBA00022588"/>
    </source>
</evidence>